<evidence type="ECO:0000256" key="1">
    <source>
        <dbReference type="SAM" id="MobiDB-lite"/>
    </source>
</evidence>
<dbReference type="OrthoDB" id="5327923at2759"/>
<dbReference type="STRING" id="946122.A0A0C2SCE0"/>
<dbReference type="AlphaFoldDB" id="A0A0C2SCE0"/>
<sequence>MAQSTGKPPTIKDLLLFSVLNGAGCETSIRSFQELENDPKALEIYQSKKTIRRRIYRFWHRDPKGEAIILENSYFGKMTSNQLQFWGATLWDFYYTHRIPSVPCLLTVSTGSKLLKWMTNQGETHAVDEMTSAANEEDPLEILPFPISEVIEAQEMNIRLGIYGISKPIYGNQRSDEAKGVFCPESYPAPWPLLPFSYEAAPLEHPIPLYQLPSTLVVHDPWDLLSVSKRAYGYSNKEYDWASSEDRTYLYHQDVSKKGEKRNEEEHKTKQEEKTRRRLKRLEDLHIDDPDILSDNLDAILLVPSSVKPGPSEPPILALYEAAPDPKPVEIAHLYLSPAELIGEGNHSLVANAELEIPRSLVVPDILCYECILEDVHQTLLASDGADGSMKDEKWKAKSGVGRPAEVIQFKKIQLDSENPTPIQPTASYVLRSGNHETKYKYVGPFRPIKTNVKRQNGENYCSHISQRLHVDEGTRAHPLSAKVSVAAKLSMQGDYHLSNESNMYQTFPRHFFEHWNGYNVVAPFETPTPVGAVVPQYYGYYTPPKDASRKQYLSPIMLLEKCGSQVVVDDLNMDDRNECASLFYRLHREGYGHQSVFPRNVLCQEGPLDIPMYQRGTGDFTEDGRKHAFRLIDFGRTQKCHNDSSIMSDERENIEEMTKHTHCNTHYFDSL</sequence>
<dbReference type="EMBL" id="KN818296">
    <property type="protein sequence ID" value="KIL60585.1"/>
    <property type="molecule type" value="Genomic_DNA"/>
</dbReference>
<reference evidence="2 3" key="1">
    <citation type="submission" date="2014-04" db="EMBL/GenBank/DDBJ databases">
        <title>Evolutionary Origins and Diversification of the Mycorrhizal Mutualists.</title>
        <authorList>
            <consortium name="DOE Joint Genome Institute"/>
            <consortium name="Mycorrhizal Genomics Consortium"/>
            <person name="Kohler A."/>
            <person name="Kuo A."/>
            <person name="Nagy L.G."/>
            <person name="Floudas D."/>
            <person name="Copeland A."/>
            <person name="Barry K.W."/>
            <person name="Cichocki N."/>
            <person name="Veneault-Fourrey C."/>
            <person name="LaButti K."/>
            <person name="Lindquist E.A."/>
            <person name="Lipzen A."/>
            <person name="Lundell T."/>
            <person name="Morin E."/>
            <person name="Murat C."/>
            <person name="Riley R."/>
            <person name="Ohm R."/>
            <person name="Sun H."/>
            <person name="Tunlid A."/>
            <person name="Henrissat B."/>
            <person name="Grigoriev I.V."/>
            <person name="Hibbett D.S."/>
            <person name="Martin F."/>
        </authorList>
    </citation>
    <scope>NUCLEOTIDE SEQUENCE [LARGE SCALE GENOMIC DNA]</scope>
    <source>
        <strain evidence="2 3">Koide BX008</strain>
    </source>
</reference>
<dbReference type="HOGENOM" id="CLU_013665_0_0_1"/>
<organism evidence="2 3">
    <name type="scientific">Amanita muscaria (strain Koide BX008)</name>
    <dbReference type="NCBI Taxonomy" id="946122"/>
    <lineage>
        <taxon>Eukaryota</taxon>
        <taxon>Fungi</taxon>
        <taxon>Dikarya</taxon>
        <taxon>Basidiomycota</taxon>
        <taxon>Agaricomycotina</taxon>
        <taxon>Agaricomycetes</taxon>
        <taxon>Agaricomycetidae</taxon>
        <taxon>Agaricales</taxon>
        <taxon>Pluteineae</taxon>
        <taxon>Amanitaceae</taxon>
        <taxon>Amanita</taxon>
    </lineage>
</organism>
<gene>
    <name evidence="2" type="ORF">M378DRAFT_167955</name>
</gene>
<feature type="region of interest" description="Disordered" evidence="1">
    <location>
        <begin position="254"/>
        <end position="275"/>
    </location>
</feature>
<keyword evidence="3" id="KW-1185">Reference proteome</keyword>
<evidence type="ECO:0000313" key="3">
    <source>
        <dbReference type="Proteomes" id="UP000054549"/>
    </source>
</evidence>
<proteinExistence type="predicted"/>
<dbReference type="Proteomes" id="UP000054549">
    <property type="component" value="Unassembled WGS sequence"/>
</dbReference>
<accession>A0A0C2SCE0</accession>
<protein>
    <submittedName>
        <fullName evidence="2">Uncharacterized protein</fullName>
    </submittedName>
</protein>
<name>A0A0C2SCE0_AMAMK</name>
<dbReference type="InParanoid" id="A0A0C2SCE0"/>
<evidence type="ECO:0000313" key="2">
    <source>
        <dbReference type="EMBL" id="KIL60585.1"/>
    </source>
</evidence>